<keyword evidence="3" id="KW-1185">Reference proteome</keyword>
<dbReference type="PRINTS" id="PR00598">
    <property type="entry name" value="HTHMARR"/>
</dbReference>
<proteinExistence type="predicted"/>
<dbReference type="SUPFAM" id="SSF46785">
    <property type="entry name" value="Winged helix' DNA-binding domain"/>
    <property type="match status" value="1"/>
</dbReference>
<organism evidence="2 3">
    <name type="scientific">Streptomyces silvisoli</name>
    <dbReference type="NCBI Taxonomy" id="3034235"/>
    <lineage>
        <taxon>Bacteria</taxon>
        <taxon>Bacillati</taxon>
        <taxon>Actinomycetota</taxon>
        <taxon>Actinomycetes</taxon>
        <taxon>Kitasatosporales</taxon>
        <taxon>Streptomycetaceae</taxon>
        <taxon>Streptomyces</taxon>
    </lineage>
</organism>
<reference evidence="2 3" key="1">
    <citation type="submission" date="2023-03" db="EMBL/GenBank/DDBJ databases">
        <title>Draft genome sequence of Streptomyces sp. RB6PN23 isolated from peat swamp forest in Thailand.</title>
        <authorList>
            <person name="Klaysubun C."/>
            <person name="Duangmal K."/>
        </authorList>
    </citation>
    <scope>NUCLEOTIDE SEQUENCE [LARGE SCALE GENOMIC DNA]</scope>
    <source>
        <strain evidence="2 3">RB6PN23</strain>
    </source>
</reference>
<dbReference type="SMART" id="SM00347">
    <property type="entry name" value="HTH_MARR"/>
    <property type="match status" value="1"/>
</dbReference>
<dbReference type="EMBL" id="JARJBC010000042">
    <property type="protein sequence ID" value="MDF3294283.1"/>
    <property type="molecule type" value="Genomic_DNA"/>
</dbReference>
<gene>
    <name evidence="2" type="ORF">P3G67_34805</name>
</gene>
<comment type="caution">
    <text evidence="2">The sequence shown here is derived from an EMBL/GenBank/DDBJ whole genome shotgun (WGS) entry which is preliminary data.</text>
</comment>
<feature type="domain" description="HTH marR-type" evidence="1">
    <location>
        <begin position="13"/>
        <end position="145"/>
    </location>
</feature>
<dbReference type="Gene3D" id="1.10.10.10">
    <property type="entry name" value="Winged helix-like DNA-binding domain superfamily/Winged helix DNA-binding domain"/>
    <property type="match status" value="1"/>
</dbReference>
<evidence type="ECO:0000313" key="3">
    <source>
        <dbReference type="Proteomes" id="UP001216579"/>
    </source>
</evidence>
<dbReference type="RefSeq" id="WP_276097084.1">
    <property type="nucleotide sequence ID" value="NZ_JARJBC010000042.1"/>
</dbReference>
<evidence type="ECO:0000313" key="2">
    <source>
        <dbReference type="EMBL" id="MDF3294283.1"/>
    </source>
</evidence>
<accession>A0ABT5ZWS9</accession>
<dbReference type="InterPro" id="IPR036388">
    <property type="entry name" value="WH-like_DNA-bd_sf"/>
</dbReference>
<dbReference type="PROSITE" id="PS50995">
    <property type="entry name" value="HTH_MARR_2"/>
    <property type="match status" value="1"/>
</dbReference>
<protein>
    <submittedName>
        <fullName evidence="2">MarR family transcriptional regulator</fullName>
    </submittedName>
</protein>
<dbReference type="InterPro" id="IPR039422">
    <property type="entry name" value="MarR/SlyA-like"/>
</dbReference>
<dbReference type="Pfam" id="PF13463">
    <property type="entry name" value="HTH_27"/>
    <property type="match status" value="1"/>
</dbReference>
<sequence length="159" mass="17352">MTTDRSRPARAVHDELRYLLLAAQREGSRRLGEALRHLGLTPAQAEVLDVLAAHQPVTLAALGRLLVCEQGSPSRLVDSLVQRDLVSRVPHHEDRRAVLIELTDAGRSLAAQLGEATGRLTTEMTSRLSAADIDTLTVLLHTLLDGTDVAQAVRSRFPR</sequence>
<dbReference type="Proteomes" id="UP001216579">
    <property type="component" value="Unassembled WGS sequence"/>
</dbReference>
<name>A0ABT5ZWS9_9ACTN</name>
<evidence type="ECO:0000259" key="1">
    <source>
        <dbReference type="PROSITE" id="PS50995"/>
    </source>
</evidence>
<dbReference type="PANTHER" id="PTHR33164">
    <property type="entry name" value="TRANSCRIPTIONAL REGULATOR, MARR FAMILY"/>
    <property type="match status" value="1"/>
</dbReference>
<dbReference type="InterPro" id="IPR036390">
    <property type="entry name" value="WH_DNA-bd_sf"/>
</dbReference>
<dbReference type="InterPro" id="IPR000835">
    <property type="entry name" value="HTH_MarR-typ"/>
</dbReference>
<dbReference type="PANTHER" id="PTHR33164:SF87">
    <property type="entry name" value="MULTIPLE ANTIBIOTIC RESISTANCE PROTEIN MARR"/>
    <property type="match status" value="1"/>
</dbReference>